<accession>A0A8S1GW27</accession>
<evidence type="ECO:0000259" key="4">
    <source>
        <dbReference type="PROSITE" id="PS50010"/>
    </source>
</evidence>
<dbReference type="SMART" id="SM00326">
    <property type="entry name" value="SH3"/>
    <property type="match status" value="1"/>
</dbReference>
<dbReference type="GO" id="GO:0005085">
    <property type="term" value="F:guanyl-nucleotide exchange factor activity"/>
    <property type="evidence" value="ECO:0007669"/>
    <property type="project" value="InterPro"/>
</dbReference>
<evidence type="ECO:0000313" key="5">
    <source>
        <dbReference type="EMBL" id="CAD6187274.1"/>
    </source>
</evidence>
<dbReference type="SMART" id="SM00325">
    <property type="entry name" value="RhoGEF"/>
    <property type="match status" value="1"/>
</dbReference>
<dbReference type="PANTHER" id="PTHR46026">
    <property type="entry name" value="RHO-TYPE GUANINE NUCLEOTIDE EXCHANGE FACTOR, ISOFORM F"/>
    <property type="match status" value="1"/>
</dbReference>
<dbReference type="PANTHER" id="PTHR46026:SF1">
    <property type="entry name" value="RHO-TYPE GUANINE NUCLEOTIDE EXCHANGE FACTOR, ISOFORM F"/>
    <property type="match status" value="1"/>
</dbReference>
<evidence type="ECO:0000256" key="1">
    <source>
        <dbReference type="ARBA" id="ARBA00022443"/>
    </source>
</evidence>
<dbReference type="Pfam" id="PF00621">
    <property type="entry name" value="RhoGEF"/>
    <property type="match status" value="1"/>
</dbReference>
<evidence type="ECO:0000313" key="6">
    <source>
        <dbReference type="Proteomes" id="UP000835052"/>
    </source>
</evidence>
<dbReference type="Gene3D" id="2.30.30.40">
    <property type="entry name" value="SH3 Domains"/>
    <property type="match status" value="1"/>
</dbReference>
<feature type="domain" description="SH3" evidence="3">
    <location>
        <begin position="6"/>
        <end position="65"/>
    </location>
</feature>
<dbReference type="AlphaFoldDB" id="A0A8S1GW27"/>
<dbReference type="InterPro" id="IPR000219">
    <property type="entry name" value="DH_dom"/>
</dbReference>
<organism evidence="5 6">
    <name type="scientific">Caenorhabditis auriculariae</name>
    <dbReference type="NCBI Taxonomy" id="2777116"/>
    <lineage>
        <taxon>Eukaryota</taxon>
        <taxon>Metazoa</taxon>
        <taxon>Ecdysozoa</taxon>
        <taxon>Nematoda</taxon>
        <taxon>Chromadorea</taxon>
        <taxon>Rhabditida</taxon>
        <taxon>Rhabditina</taxon>
        <taxon>Rhabditomorpha</taxon>
        <taxon>Rhabditoidea</taxon>
        <taxon>Rhabditidae</taxon>
        <taxon>Peloderinae</taxon>
        <taxon>Caenorhabditis</taxon>
    </lineage>
</organism>
<evidence type="ECO:0000256" key="2">
    <source>
        <dbReference type="PROSITE-ProRule" id="PRU00192"/>
    </source>
</evidence>
<dbReference type="GO" id="GO:0005737">
    <property type="term" value="C:cytoplasm"/>
    <property type="evidence" value="ECO:0007669"/>
    <property type="project" value="TreeGrafter"/>
</dbReference>
<dbReference type="EMBL" id="CAJGYM010000006">
    <property type="protein sequence ID" value="CAD6187274.1"/>
    <property type="molecule type" value="Genomic_DNA"/>
</dbReference>
<dbReference type="InterPro" id="IPR035899">
    <property type="entry name" value="DBL_dom_sf"/>
</dbReference>
<sequence length="505" mass="57223">MEPGSASQTMAKAKFEFVGSNNDELHFGKDDIIVITQQPDGGWWEGTFNGQTGWFPAAYVTLITEKEKLMRSRSVPNASAKGMEHLKSIELNRQDYRADVLKNFLKYESEYVESLRGTIVNFLHPIMKSEILSAEDFDILAGNFEEIFKVQKSILDELEENVKEEPQKQRIGGILLNAAVGLRKALLRYSENHPKAAEVIKEKFGDLEGVLTKNGKEMKDLISGLSEPFRHIERYQPAMQEMERIVTEGYADRGDLHRSGSVYREIKECCTTIRKQKEAQLEFLYVAKVEKIVPFTERGSILYVGVSSVQVDNKEPSDKFISLFSRYLMFFDITTSMGYELQEKMPTNGLNVTKINNEQVTIERKGTKIVLGNSQQSEIDRWMAAFGKCDGVTTSTNVTALRKPSTTANDNCQEDGALRPVELTPRRRVSKGLEESLNNSGIKFDHDLEMILPEGFFSNEREPRQNAFRAQFLSAYDSPFLLRGCKSCSTQQEGACENAQRSSKR</sequence>
<dbReference type="PROSITE" id="PS50010">
    <property type="entry name" value="DH_2"/>
    <property type="match status" value="1"/>
</dbReference>
<name>A0A8S1GW27_9PELO</name>
<dbReference type="GO" id="GO:0016192">
    <property type="term" value="P:vesicle-mediated transport"/>
    <property type="evidence" value="ECO:0007669"/>
    <property type="project" value="UniProtKB-ARBA"/>
</dbReference>
<dbReference type="InterPro" id="IPR036028">
    <property type="entry name" value="SH3-like_dom_sf"/>
</dbReference>
<dbReference type="Proteomes" id="UP000835052">
    <property type="component" value="Unassembled WGS sequence"/>
</dbReference>
<feature type="domain" description="DH" evidence="4">
    <location>
        <begin position="96"/>
        <end position="273"/>
    </location>
</feature>
<proteinExistence type="predicted"/>
<comment type="caution">
    <text evidence="5">The sequence shown here is derived from an EMBL/GenBank/DDBJ whole genome shotgun (WGS) entry which is preliminary data.</text>
</comment>
<dbReference type="PROSITE" id="PS50002">
    <property type="entry name" value="SH3"/>
    <property type="match status" value="1"/>
</dbReference>
<dbReference type="CDD" id="cd00160">
    <property type="entry name" value="RhoGEF"/>
    <property type="match status" value="1"/>
</dbReference>
<dbReference type="SUPFAM" id="SSF48065">
    <property type="entry name" value="DBL homology domain (DH-domain)"/>
    <property type="match status" value="1"/>
</dbReference>
<keyword evidence="1 2" id="KW-0728">SH3 domain</keyword>
<dbReference type="Pfam" id="PF14604">
    <property type="entry name" value="SH3_9"/>
    <property type="match status" value="1"/>
</dbReference>
<dbReference type="SUPFAM" id="SSF50044">
    <property type="entry name" value="SH3-domain"/>
    <property type="match status" value="1"/>
</dbReference>
<evidence type="ECO:0000259" key="3">
    <source>
        <dbReference type="PROSITE" id="PS50002"/>
    </source>
</evidence>
<dbReference type="Gene3D" id="1.20.900.10">
    <property type="entry name" value="Dbl homology (DH) domain"/>
    <property type="match status" value="1"/>
</dbReference>
<keyword evidence="6" id="KW-1185">Reference proteome</keyword>
<dbReference type="Gene3D" id="2.30.29.30">
    <property type="entry name" value="Pleckstrin-homology domain (PH domain)/Phosphotyrosine-binding domain (PTB)"/>
    <property type="match status" value="1"/>
</dbReference>
<dbReference type="InterPro" id="IPR011993">
    <property type="entry name" value="PH-like_dom_sf"/>
</dbReference>
<gene>
    <name evidence="5" type="ORF">CAUJ_LOCUS3193</name>
</gene>
<dbReference type="InterPro" id="IPR001452">
    <property type="entry name" value="SH3_domain"/>
</dbReference>
<protein>
    <submittedName>
        <fullName evidence="5">Uncharacterized protein</fullName>
    </submittedName>
</protein>
<reference evidence="5" key="1">
    <citation type="submission" date="2020-10" db="EMBL/GenBank/DDBJ databases">
        <authorList>
            <person name="Kikuchi T."/>
        </authorList>
    </citation>
    <scope>NUCLEOTIDE SEQUENCE</scope>
    <source>
        <strain evidence="5">NKZ352</strain>
    </source>
</reference>
<dbReference type="OrthoDB" id="443981at2759"/>
<dbReference type="FunFam" id="2.30.30.40:FF:000072">
    <property type="entry name" value="Unconventional Myosin IB"/>
    <property type="match status" value="1"/>
</dbReference>